<sequence>MVVRCHVILSVLCTCRVRLICLSSLSVTYSASKSFTLTL</sequence>
<dbReference type="EMBL" id="GBRH01202620">
    <property type="protein sequence ID" value="JAD95275.1"/>
    <property type="molecule type" value="Transcribed_RNA"/>
</dbReference>
<organism evidence="1">
    <name type="scientific">Arundo donax</name>
    <name type="common">Giant reed</name>
    <name type="synonym">Donax arundinaceus</name>
    <dbReference type="NCBI Taxonomy" id="35708"/>
    <lineage>
        <taxon>Eukaryota</taxon>
        <taxon>Viridiplantae</taxon>
        <taxon>Streptophyta</taxon>
        <taxon>Embryophyta</taxon>
        <taxon>Tracheophyta</taxon>
        <taxon>Spermatophyta</taxon>
        <taxon>Magnoliopsida</taxon>
        <taxon>Liliopsida</taxon>
        <taxon>Poales</taxon>
        <taxon>Poaceae</taxon>
        <taxon>PACMAD clade</taxon>
        <taxon>Arundinoideae</taxon>
        <taxon>Arundineae</taxon>
        <taxon>Arundo</taxon>
    </lineage>
</organism>
<reference evidence="1" key="2">
    <citation type="journal article" date="2015" name="Data Brief">
        <title>Shoot transcriptome of the giant reed, Arundo donax.</title>
        <authorList>
            <person name="Barrero R.A."/>
            <person name="Guerrero F.D."/>
            <person name="Moolhuijzen P."/>
            <person name="Goolsby J.A."/>
            <person name="Tidwell J."/>
            <person name="Bellgard S.E."/>
            <person name="Bellgard M.I."/>
        </authorList>
    </citation>
    <scope>NUCLEOTIDE SEQUENCE</scope>
    <source>
        <tissue evidence="1">Shoot tissue taken approximately 20 cm above the soil surface</tissue>
    </source>
</reference>
<protein>
    <submittedName>
        <fullName evidence="1">Uncharacterized protein</fullName>
    </submittedName>
</protein>
<reference evidence="1" key="1">
    <citation type="submission" date="2014-09" db="EMBL/GenBank/DDBJ databases">
        <authorList>
            <person name="Magalhaes I.L.F."/>
            <person name="Oliveira U."/>
            <person name="Santos F.R."/>
            <person name="Vidigal T.H.D.A."/>
            <person name="Brescovit A.D."/>
            <person name="Santos A.J."/>
        </authorList>
    </citation>
    <scope>NUCLEOTIDE SEQUENCE</scope>
    <source>
        <tissue evidence="1">Shoot tissue taken approximately 20 cm above the soil surface</tissue>
    </source>
</reference>
<dbReference type="AlphaFoldDB" id="A0A0A9EBI0"/>
<proteinExistence type="predicted"/>
<name>A0A0A9EBI0_ARUDO</name>
<accession>A0A0A9EBI0</accession>
<evidence type="ECO:0000313" key="1">
    <source>
        <dbReference type="EMBL" id="JAD95275.1"/>
    </source>
</evidence>